<dbReference type="Proteomes" id="UP000002630">
    <property type="component" value="Linkage Group LG10"/>
</dbReference>
<dbReference type="InParanoid" id="D7G3X1"/>
<keyword evidence="3" id="KW-1185">Reference proteome</keyword>
<sequence>MEVDSAAAEASSWQLEEVLACSEDETLDVGGEEEAAGLPFDAAEGEDSDDEPSPAGGAGLWDPSLGEIATLEEEIKKLEFPNLEDGTGNFGEKTMDNAVAMLMAKTGRGFSLKRENKTKVGCEFHLGLWWGADMNTPQVAKTKPGRNGRPSGCAGTLVCGKLQDQAPANVQLRPERSEVRAVQPARHGGH</sequence>
<dbReference type="AlphaFoldDB" id="D7G3X1"/>
<dbReference type="EMBL" id="FN649735">
    <property type="protein sequence ID" value="CBJ33648.1"/>
    <property type="molecule type" value="Genomic_DNA"/>
</dbReference>
<protein>
    <submittedName>
        <fullName evidence="2">Uncharacterized protein</fullName>
    </submittedName>
</protein>
<name>D7G3X1_ECTSI</name>
<reference evidence="2 3" key="1">
    <citation type="journal article" date="2010" name="Nature">
        <title>The Ectocarpus genome and the independent evolution of multicellularity in brown algae.</title>
        <authorList>
            <person name="Cock J.M."/>
            <person name="Sterck L."/>
            <person name="Rouze P."/>
            <person name="Scornet D."/>
            <person name="Allen A.E."/>
            <person name="Amoutzias G."/>
            <person name="Anthouard V."/>
            <person name="Artiguenave F."/>
            <person name="Aury J.M."/>
            <person name="Badger J.H."/>
            <person name="Beszteri B."/>
            <person name="Billiau K."/>
            <person name="Bonnet E."/>
            <person name="Bothwell J.H."/>
            <person name="Bowler C."/>
            <person name="Boyen C."/>
            <person name="Brownlee C."/>
            <person name="Carrano C.J."/>
            <person name="Charrier B."/>
            <person name="Cho G.Y."/>
            <person name="Coelho S.M."/>
            <person name="Collen J."/>
            <person name="Corre E."/>
            <person name="Da Silva C."/>
            <person name="Delage L."/>
            <person name="Delaroque N."/>
            <person name="Dittami S.M."/>
            <person name="Doulbeau S."/>
            <person name="Elias M."/>
            <person name="Farnham G."/>
            <person name="Gachon C.M."/>
            <person name="Gschloessl B."/>
            <person name="Heesch S."/>
            <person name="Jabbari K."/>
            <person name="Jubin C."/>
            <person name="Kawai H."/>
            <person name="Kimura K."/>
            <person name="Kloareg B."/>
            <person name="Kupper F.C."/>
            <person name="Lang D."/>
            <person name="Le Bail A."/>
            <person name="Leblanc C."/>
            <person name="Lerouge P."/>
            <person name="Lohr M."/>
            <person name="Lopez P.J."/>
            <person name="Martens C."/>
            <person name="Maumus F."/>
            <person name="Michel G."/>
            <person name="Miranda-Saavedra D."/>
            <person name="Morales J."/>
            <person name="Moreau H."/>
            <person name="Motomura T."/>
            <person name="Nagasato C."/>
            <person name="Napoli C.A."/>
            <person name="Nelson D.R."/>
            <person name="Nyvall-Collen P."/>
            <person name="Peters A.F."/>
            <person name="Pommier C."/>
            <person name="Potin P."/>
            <person name="Poulain J."/>
            <person name="Quesneville H."/>
            <person name="Read B."/>
            <person name="Rensing S.A."/>
            <person name="Ritter A."/>
            <person name="Rousvoal S."/>
            <person name="Samanta M."/>
            <person name="Samson G."/>
            <person name="Schroeder D.C."/>
            <person name="Segurens B."/>
            <person name="Strittmatter M."/>
            <person name="Tonon T."/>
            <person name="Tregear J.W."/>
            <person name="Valentin K."/>
            <person name="von Dassow P."/>
            <person name="Yamagishi T."/>
            <person name="Van de Peer Y."/>
            <person name="Wincker P."/>
        </authorList>
    </citation>
    <scope>NUCLEOTIDE SEQUENCE [LARGE SCALE GENOMIC DNA]</scope>
    <source>
        <strain evidence="3">Ec32 / CCAP1310/4</strain>
    </source>
</reference>
<feature type="region of interest" description="Disordered" evidence="1">
    <location>
        <begin position="22"/>
        <end position="63"/>
    </location>
</feature>
<feature type="compositionally biased region" description="Acidic residues" evidence="1">
    <location>
        <begin position="22"/>
        <end position="35"/>
    </location>
</feature>
<evidence type="ECO:0000256" key="1">
    <source>
        <dbReference type="SAM" id="MobiDB-lite"/>
    </source>
</evidence>
<gene>
    <name evidence="2" type="ORF">Esi_0536_0013</name>
</gene>
<evidence type="ECO:0000313" key="3">
    <source>
        <dbReference type="Proteomes" id="UP000002630"/>
    </source>
</evidence>
<accession>D7G3X1</accession>
<feature type="compositionally biased region" description="Acidic residues" evidence="1">
    <location>
        <begin position="43"/>
        <end position="52"/>
    </location>
</feature>
<organism evidence="2 3">
    <name type="scientific">Ectocarpus siliculosus</name>
    <name type="common">Brown alga</name>
    <name type="synonym">Conferva siliculosa</name>
    <dbReference type="NCBI Taxonomy" id="2880"/>
    <lineage>
        <taxon>Eukaryota</taxon>
        <taxon>Sar</taxon>
        <taxon>Stramenopiles</taxon>
        <taxon>Ochrophyta</taxon>
        <taxon>PX clade</taxon>
        <taxon>Phaeophyceae</taxon>
        <taxon>Ectocarpales</taxon>
        <taxon>Ectocarpaceae</taxon>
        <taxon>Ectocarpus</taxon>
    </lineage>
</organism>
<dbReference type="EMBL" id="FN648748">
    <property type="protein sequence ID" value="CBJ33648.1"/>
    <property type="molecule type" value="Genomic_DNA"/>
</dbReference>
<evidence type="ECO:0000313" key="2">
    <source>
        <dbReference type="EMBL" id="CBJ33648.1"/>
    </source>
</evidence>
<dbReference type="OrthoDB" id="10517451at2759"/>
<proteinExistence type="predicted"/>